<dbReference type="AlphaFoldDB" id="A0AAD4G8E8"/>
<dbReference type="Pfam" id="PF20414">
    <property type="entry name" value="DUF6698"/>
    <property type="match status" value="1"/>
</dbReference>
<dbReference type="EMBL" id="WHUW01000079">
    <property type="protein sequence ID" value="KAF8427561.1"/>
    <property type="molecule type" value="Genomic_DNA"/>
</dbReference>
<keyword evidence="2" id="KW-1185">Reference proteome</keyword>
<proteinExistence type="predicted"/>
<dbReference type="Proteomes" id="UP001194468">
    <property type="component" value="Unassembled WGS sequence"/>
</dbReference>
<organism evidence="1 2">
    <name type="scientific">Boletus edulis BED1</name>
    <dbReference type="NCBI Taxonomy" id="1328754"/>
    <lineage>
        <taxon>Eukaryota</taxon>
        <taxon>Fungi</taxon>
        <taxon>Dikarya</taxon>
        <taxon>Basidiomycota</taxon>
        <taxon>Agaricomycotina</taxon>
        <taxon>Agaricomycetes</taxon>
        <taxon>Agaricomycetidae</taxon>
        <taxon>Boletales</taxon>
        <taxon>Boletineae</taxon>
        <taxon>Boletaceae</taxon>
        <taxon>Boletoideae</taxon>
        <taxon>Boletus</taxon>
    </lineage>
</organism>
<reference evidence="1" key="1">
    <citation type="submission" date="2019-10" db="EMBL/GenBank/DDBJ databases">
        <authorList>
            <consortium name="DOE Joint Genome Institute"/>
            <person name="Kuo A."/>
            <person name="Miyauchi S."/>
            <person name="Kiss E."/>
            <person name="Drula E."/>
            <person name="Kohler A."/>
            <person name="Sanchez-Garcia M."/>
            <person name="Andreopoulos B."/>
            <person name="Barry K.W."/>
            <person name="Bonito G."/>
            <person name="Buee M."/>
            <person name="Carver A."/>
            <person name="Chen C."/>
            <person name="Cichocki N."/>
            <person name="Clum A."/>
            <person name="Culley D."/>
            <person name="Crous P.W."/>
            <person name="Fauchery L."/>
            <person name="Girlanda M."/>
            <person name="Hayes R."/>
            <person name="Keri Z."/>
            <person name="LaButti K."/>
            <person name="Lipzen A."/>
            <person name="Lombard V."/>
            <person name="Magnuson J."/>
            <person name="Maillard F."/>
            <person name="Morin E."/>
            <person name="Murat C."/>
            <person name="Nolan M."/>
            <person name="Ohm R."/>
            <person name="Pangilinan J."/>
            <person name="Pereira M."/>
            <person name="Perotto S."/>
            <person name="Peter M."/>
            <person name="Riley R."/>
            <person name="Sitrit Y."/>
            <person name="Stielow B."/>
            <person name="Szollosi G."/>
            <person name="Zifcakova L."/>
            <person name="Stursova M."/>
            <person name="Spatafora J.W."/>
            <person name="Tedersoo L."/>
            <person name="Vaario L.-M."/>
            <person name="Yamada A."/>
            <person name="Yan M."/>
            <person name="Wang P."/>
            <person name="Xu J."/>
            <person name="Bruns T."/>
            <person name="Baldrian P."/>
            <person name="Vilgalys R."/>
            <person name="Henrissat B."/>
            <person name="Grigoriev I.V."/>
            <person name="Hibbett D."/>
            <person name="Nagy L.G."/>
            <person name="Martin F.M."/>
        </authorList>
    </citation>
    <scope>NUCLEOTIDE SEQUENCE</scope>
    <source>
        <strain evidence="1">BED1</strain>
    </source>
</reference>
<comment type="caution">
    <text evidence="1">The sequence shown here is derived from an EMBL/GenBank/DDBJ whole genome shotgun (WGS) entry which is preliminary data.</text>
</comment>
<evidence type="ECO:0000313" key="1">
    <source>
        <dbReference type="EMBL" id="KAF8427561.1"/>
    </source>
</evidence>
<gene>
    <name evidence="1" type="ORF">L210DRAFT_961538</name>
</gene>
<accession>A0AAD4G8E8</accession>
<evidence type="ECO:0000313" key="2">
    <source>
        <dbReference type="Proteomes" id="UP001194468"/>
    </source>
</evidence>
<protein>
    <submittedName>
        <fullName evidence="1">Uncharacterized protein</fullName>
    </submittedName>
</protein>
<sequence>MMFSSSLKEQMLLVADDACHLKLAVVTWLTDANPRLIAHDKTGRGLYNDATARLICPVEFDWDKAEYFLITAHSWPHFLYKDGRYDPANPAEGLFQGILLVKAVKLTFTSPSSVDEEDRVVPPGQGKRCRGERRTRTHIAGLLGMKKVAPRAITYVAVQLRPWRLVYGLFDHTKFYDNIVSWFEDTRDVEEKKFVDELLLWWNK</sequence>
<reference evidence="1" key="2">
    <citation type="journal article" date="2020" name="Nat. Commun.">
        <title>Large-scale genome sequencing of mycorrhizal fungi provides insights into the early evolution of symbiotic traits.</title>
        <authorList>
            <person name="Miyauchi S."/>
            <person name="Kiss E."/>
            <person name="Kuo A."/>
            <person name="Drula E."/>
            <person name="Kohler A."/>
            <person name="Sanchez-Garcia M."/>
            <person name="Morin E."/>
            <person name="Andreopoulos B."/>
            <person name="Barry K.W."/>
            <person name="Bonito G."/>
            <person name="Buee M."/>
            <person name="Carver A."/>
            <person name="Chen C."/>
            <person name="Cichocki N."/>
            <person name="Clum A."/>
            <person name="Culley D."/>
            <person name="Crous P.W."/>
            <person name="Fauchery L."/>
            <person name="Girlanda M."/>
            <person name="Hayes R.D."/>
            <person name="Keri Z."/>
            <person name="LaButti K."/>
            <person name="Lipzen A."/>
            <person name="Lombard V."/>
            <person name="Magnuson J."/>
            <person name="Maillard F."/>
            <person name="Murat C."/>
            <person name="Nolan M."/>
            <person name="Ohm R.A."/>
            <person name="Pangilinan J."/>
            <person name="Pereira M.F."/>
            <person name="Perotto S."/>
            <person name="Peter M."/>
            <person name="Pfister S."/>
            <person name="Riley R."/>
            <person name="Sitrit Y."/>
            <person name="Stielow J.B."/>
            <person name="Szollosi G."/>
            <person name="Zifcakova L."/>
            <person name="Stursova M."/>
            <person name="Spatafora J.W."/>
            <person name="Tedersoo L."/>
            <person name="Vaario L.M."/>
            <person name="Yamada A."/>
            <person name="Yan M."/>
            <person name="Wang P."/>
            <person name="Xu J."/>
            <person name="Bruns T."/>
            <person name="Baldrian P."/>
            <person name="Vilgalys R."/>
            <person name="Dunand C."/>
            <person name="Henrissat B."/>
            <person name="Grigoriev I.V."/>
            <person name="Hibbett D."/>
            <person name="Nagy L.G."/>
            <person name="Martin F.M."/>
        </authorList>
    </citation>
    <scope>NUCLEOTIDE SEQUENCE</scope>
    <source>
        <strain evidence="1">BED1</strain>
    </source>
</reference>
<name>A0AAD4G8E8_BOLED</name>
<dbReference type="InterPro" id="IPR046521">
    <property type="entry name" value="DUF6698"/>
</dbReference>